<organism evidence="2 3">
    <name type="scientific">Pseudomonas fluorescens</name>
    <dbReference type="NCBI Taxonomy" id="294"/>
    <lineage>
        <taxon>Bacteria</taxon>
        <taxon>Pseudomonadati</taxon>
        <taxon>Pseudomonadota</taxon>
        <taxon>Gammaproteobacteria</taxon>
        <taxon>Pseudomonadales</taxon>
        <taxon>Pseudomonadaceae</taxon>
        <taxon>Pseudomonas</taxon>
    </lineage>
</organism>
<gene>
    <name evidence="2" type="ORF">PS723_04647</name>
</gene>
<dbReference type="InterPro" id="IPR011051">
    <property type="entry name" value="RmlC_Cupin_sf"/>
</dbReference>
<evidence type="ECO:0000313" key="3">
    <source>
        <dbReference type="Proteomes" id="UP000379480"/>
    </source>
</evidence>
<dbReference type="AlphaFoldDB" id="A0A5E7EK05"/>
<dbReference type="InterPro" id="IPR008579">
    <property type="entry name" value="UGlyAH_Cupin_dom"/>
</dbReference>
<dbReference type="PANTHER" id="PTHR40943:SF1">
    <property type="entry name" value="CYTOPLASMIC PROTEIN"/>
    <property type="match status" value="1"/>
</dbReference>
<evidence type="ECO:0000313" key="2">
    <source>
        <dbReference type="EMBL" id="VVO26597.1"/>
    </source>
</evidence>
<dbReference type="RefSeq" id="WP_150805957.1">
    <property type="nucleotide sequence ID" value="NZ_CABVHY010000026.1"/>
</dbReference>
<accession>A0A5E7EK05</accession>
<reference evidence="2 3" key="1">
    <citation type="submission" date="2019-09" db="EMBL/GenBank/DDBJ databases">
        <authorList>
            <person name="Chandra G."/>
            <person name="Truman W A."/>
        </authorList>
    </citation>
    <scope>NUCLEOTIDE SEQUENCE [LARGE SCALE GENOMIC DNA]</scope>
    <source>
        <strain evidence="2">PS723</strain>
    </source>
</reference>
<dbReference type="PANTHER" id="PTHR40943">
    <property type="entry name" value="CYTOPLASMIC PROTEIN-RELATED"/>
    <property type="match status" value="1"/>
</dbReference>
<dbReference type="CDD" id="cd02227">
    <property type="entry name" value="cupin_TM1112-like"/>
    <property type="match status" value="1"/>
</dbReference>
<feature type="domain" description="(S)-ureidoglycine aminohydrolase cupin" evidence="1">
    <location>
        <begin position="47"/>
        <end position="116"/>
    </location>
</feature>
<dbReference type="Pfam" id="PF05899">
    <property type="entry name" value="Cupin_3"/>
    <property type="match status" value="1"/>
</dbReference>
<dbReference type="Proteomes" id="UP000379480">
    <property type="component" value="Unassembled WGS sequence"/>
</dbReference>
<dbReference type="EMBL" id="CABVHY010000026">
    <property type="protein sequence ID" value="VVO26597.1"/>
    <property type="molecule type" value="Genomic_DNA"/>
</dbReference>
<dbReference type="InterPro" id="IPR014710">
    <property type="entry name" value="RmlC-like_jellyroll"/>
</dbReference>
<name>A0A5E7EK05_PSEFL</name>
<protein>
    <recommendedName>
        <fullName evidence="1">(S)-ureidoglycine aminohydrolase cupin domain-containing protein</fullName>
    </recommendedName>
</protein>
<proteinExistence type="predicted"/>
<evidence type="ECO:0000259" key="1">
    <source>
        <dbReference type="Pfam" id="PF05899"/>
    </source>
</evidence>
<dbReference type="SUPFAM" id="SSF51182">
    <property type="entry name" value="RmlC-like cupins"/>
    <property type="match status" value="1"/>
</dbReference>
<dbReference type="Gene3D" id="2.60.120.10">
    <property type="entry name" value="Jelly Rolls"/>
    <property type="match status" value="1"/>
</dbReference>
<dbReference type="OrthoDB" id="9799053at2"/>
<sequence>MPRKMPAFVTDFATQPTTALTRSICDPQIVEKPYQSTTWRHFSNDQKQLSAGFWEAGPHKEFCACDYDELCHLLEGQVRLTDADGNSRTFEAGSTFVVAAGFKGTWENLTDVRKVYVIVNG</sequence>